<reference evidence="3" key="1">
    <citation type="submission" date="2014-03" db="EMBL/GenBank/DDBJ databases">
        <authorList>
            <person name="Aksoy S."/>
            <person name="Warren W."/>
            <person name="Wilson R.K."/>
        </authorList>
    </citation>
    <scope>NUCLEOTIDE SEQUENCE [LARGE SCALE GENOMIC DNA]</scope>
    <source>
        <strain evidence="3">IAEA</strain>
    </source>
</reference>
<protein>
    <recommendedName>
        <fullName evidence="1">Piwi domain-containing protein</fullName>
    </recommendedName>
</protein>
<evidence type="ECO:0000313" key="3">
    <source>
        <dbReference type="Proteomes" id="UP000091820"/>
    </source>
</evidence>
<proteinExistence type="predicted"/>
<reference evidence="2" key="2">
    <citation type="submission" date="2020-05" db="UniProtKB">
        <authorList>
            <consortium name="EnsemblMetazoa"/>
        </authorList>
    </citation>
    <scope>IDENTIFICATION</scope>
    <source>
        <strain evidence="2">IAEA</strain>
    </source>
</reference>
<name>A0A1A9X3I7_9MUSC</name>
<dbReference type="AlphaFoldDB" id="A0A1A9X3I7"/>
<accession>A0A1A9X3I7</accession>
<dbReference type="Proteomes" id="UP000091820">
    <property type="component" value="Unassembled WGS sequence"/>
</dbReference>
<dbReference type="Gene3D" id="3.30.420.10">
    <property type="entry name" value="Ribonuclease H-like superfamily/Ribonuclease H"/>
    <property type="match status" value="1"/>
</dbReference>
<dbReference type="STRING" id="37001.A0A1A9X3I7"/>
<sequence>MNCKLGGSLWSLKIPFKQNVMICGIDVYRETTTKAISVAAFVASLDNNCTKWYSKAIIQNEKAEILNGLCCCLISALNAYQSENKVFPDNIIIYRDGVGDGQLQVCENYEIPQLEEACRKLLEQVVKITFIVVKKHTNTRYFSMNQNGFESPAPGTIVDKTITRTGSDNFFLISQTIKQGTASPTHYIVLRDDAQFSPDIIQRLTYKLCFLYYNWPGTISVPACCMYAHKMAFFVGKTIKRTSSEELSCTLFYLFFIKLLQ</sequence>
<dbReference type="SMART" id="SM00950">
    <property type="entry name" value="Piwi"/>
    <property type="match status" value="1"/>
</dbReference>
<keyword evidence="3" id="KW-1185">Reference proteome</keyword>
<dbReference type="CDD" id="cd04658">
    <property type="entry name" value="Piwi_piwi-like_Euk"/>
    <property type="match status" value="1"/>
</dbReference>
<dbReference type="InterPro" id="IPR003165">
    <property type="entry name" value="Piwi"/>
</dbReference>
<dbReference type="InterPro" id="IPR036397">
    <property type="entry name" value="RNaseH_sf"/>
</dbReference>
<dbReference type="PANTHER" id="PTHR22891">
    <property type="entry name" value="EUKARYOTIC TRANSLATION INITIATION FACTOR 2C"/>
    <property type="match status" value="1"/>
</dbReference>
<dbReference type="EnsemblMetazoa" id="GBRI043015-RA">
    <property type="protein sequence ID" value="GBRI043015-PA"/>
    <property type="gene ID" value="GBRI043015"/>
</dbReference>
<dbReference type="Pfam" id="PF02171">
    <property type="entry name" value="Piwi"/>
    <property type="match status" value="1"/>
</dbReference>
<dbReference type="GO" id="GO:0003676">
    <property type="term" value="F:nucleic acid binding"/>
    <property type="evidence" value="ECO:0007669"/>
    <property type="project" value="InterPro"/>
</dbReference>
<organism evidence="2 3">
    <name type="scientific">Glossina brevipalpis</name>
    <dbReference type="NCBI Taxonomy" id="37001"/>
    <lineage>
        <taxon>Eukaryota</taxon>
        <taxon>Metazoa</taxon>
        <taxon>Ecdysozoa</taxon>
        <taxon>Arthropoda</taxon>
        <taxon>Hexapoda</taxon>
        <taxon>Insecta</taxon>
        <taxon>Pterygota</taxon>
        <taxon>Neoptera</taxon>
        <taxon>Endopterygota</taxon>
        <taxon>Diptera</taxon>
        <taxon>Brachycera</taxon>
        <taxon>Muscomorpha</taxon>
        <taxon>Hippoboscoidea</taxon>
        <taxon>Glossinidae</taxon>
        <taxon>Glossina</taxon>
    </lineage>
</organism>
<feature type="domain" description="Piwi" evidence="1">
    <location>
        <begin position="1"/>
        <end position="240"/>
    </location>
</feature>
<dbReference type="PROSITE" id="PS50822">
    <property type="entry name" value="PIWI"/>
    <property type="match status" value="1"/>
</dbReference>
<dbReference type="VEuPathDB" id="VectorBase:GBRI043015"/>
<dbReference type="SUPFAM" id="SSF53098">
    <property type="entry name" value="Ribonuclease H-like"/>
    <property type="match status" value="1"/>
</dbReference>
<evidence type="ECO:0000313" key="2">
    <source>
        <dbReference type="EnsemblMetazoa" id="GBRI043015-PA"/>
    </source>
</evidence>
<dbReference type="InterPro" id="IPR012337">
    <property type="entry name" value="RNaseH-like_sf"/>
</dbReference>
<dbReference type="FunFam" id="3.30.420.10:FF:000014">
    <property type="entry name" value="Piwi-like RNA-mediated gene silencing 1"/>
    <property type="match status" value="1"/>
</dbReference>
<evidence type="ECO:0000259" key="1">
    <source>
        <dbReference type="PROSITE" id="PS50822"/>
    </source>
</evidence>